<feature type="domain" description="Rhodanese" evidence="1">
    <location>
        <begin position="20"/>
        <end position="105"/>
    </location>
</feature>
<dbReference type="InterPro" id="IPR036873">
    <property type="entry name" value="Rhodanese-like_dom_sf"/>
</dbReference>
<organism evidence="2 3">
    <name type="scientific">Deinococcus seoulensis</name>
    <dbReference type="NCBI Taxonomy" id="1837379"/>
    <lineage>
        <taxon>Bacteria</taxon>
        <taxon>Thermotogati</taxon>
        <taxon>Deinococcota</taxon>
        <taxon>Deinococci</taxon>
        <taxon>Deinococcales</taxon>
        <taxon>Deinococcaceae</taxon>
        <taxon>Deinococcus</taxon>
    </lineage>
</organism>
<dbReference type="InterPro" id="IPR050229">
    <property type="entry name" value="GlpE_sulfurtransferase"/>
</dbReference>
<evidence type="ECO:0000313" key="3">
    <source>
        <dbReference type="Proteomes" id="UP000634308"/>
    </source>
</evidence>
<dbReference type="PROSITE" id="PS50206">
    <property type="entry name" value="RHODANESE_3"/>
    <property type="match status" value="1"/>
</dbReference>
<dbReference type="Gene3D" id="3.40.250.10">
    <property type="entry name" value="Rhodanese-like domain"/>
    <property type="match status" value="1"/>
</dbReference>
<dbReference type="PANTHER" id="PTHR43031">
    <property type="entry name" value="FAD-DEPENDENT OXIDOREDUCTASE"/>
    <property type="match status" value="1"/>
</dbReference>
<protein>
    <recommendedName>
        <fullName evidence="1">Rhodanese domain-containing protein</fullName>
    </recommendedName>
</protein>
<name>A0ABQ2RYI6_9DEIO</name>
<reference evidence="3" key="1">
    <citation type="journal article" date="2019" name="Int. J. Syst. Evol. Microbiol.">
        <title>The Global Catalogue of Microorganisms (GCM) 10K type strain sequencing project: providing services to taxonomists for standard genome sequencing and annotation.</title>
        <authorList>
            <consortium name="The Broad Institute Genomics Platform"/>
            <consortium name="The Broad Institute Genome Sequencing Center for Infectious Disease"/>
            <person name="Wu L."/>
            <person name="Ma J."/>
        </authorList>
    </citation>
    <scope>NUCLEOTIDE SEQUENCE [LARGE SCALE GENOMIC DNA]</scope>
    <source>
        <strain evidence="3">JCM 31404</strain>
    </source>
</reference>
<dbReference type="Pfam" id="PF00581">
    <property type="entry name" value="Rhodanese"/>
    <property type="match status" value="1"/>
</dbReference>
<dbReference type="RefSeq" id="WP_189066194.1">
    <property type="nucleotide sequence ID" value="NZ_BMQM01000030.1"/>
</dbReference>
<dbReference type="CDD" id="cd00158">
    <property type="entry name" value="RHOD"/>
    <property type="match status" value="1"/>
</dbReference>
<keyword evidence="3" id="KW-1185">Reference proteome</keyword>
<accession>A0ABQ2RYI6</accession>
<dbReference type="Proteomes" id="UP000634308">
    <property type="component" value="Unassembled WGS sequence"/>
</dbReference>
<dbReference type="SUPFAM" id="SSF52821">
    <property type="entry name" value="Rhodanese/Cell cycle control phosphatase"/>
    <property type="match status" value="1"/>
</dbReference>
<proteinExistence type="predicted"/>
<gene>
    <name evidence="2" type="ORF">GCM10008959_34120</name>
</gene>
<dbReference type="EMBL" id="BMQM01000030">
    <property type="protein sequence ID" value="GGR69268.1"/>
    <property type="molecule type" value="Genomic_DNA"/>
</dbReference>
<comment type="caution">
    <text evidence="2">The sequence shown here is derived from an EMBL/GenBank/DDBJ whole genome shotgun (WGS) entry which is preliminary data.</text>
</comment>
<dbReference type="PANTHER" id="PTHR43031:SF1">
    <property type="entry name" value="PYRIDINE NUCLEOTIDE-DISULPHIDE OXIDOREDUCTASE"/>
    <property type="match status" value="1"/>
</dbReference>
<evidence type="ECO:0000259" key="1">
    <source>
        <dbReference type="PROSITE" id="PS50206"/>
    </source>
</evidence>
<dbReference type="SMART" id="SM00450">
    <property type="entry name" value="RHOD"/>
    <property type="match status" value="1"/>
</dbReference>
<sequence length="109" mass="11566">MTDHGLTYQDLYTAELEPALRRGAQLIDVREPDEYVQGHIPGALNLPLSELSARHAEISGPAVIVCLSGGRSAQAASFLAAQGRDVHNLVGGTAGWMREGRPLTSGPHP</sequence>
<evidence type="ECO:0000313" key="2">
    <source>
        <dbReference type="EMBL" id="GGR69268.1"/>
    </source>
</evidence>
<dbReference type="InterPro" id="IPR001763">
    <property type="entry name" value="Rhodanese-like_dom"/>
</dbReference>
<dbReference type="PROSITE" id="PS00380">
    <property type="entry name" value="RHODANESE_1"/>
    <property type="match status" value="1"/>
</dbReference>
<dbReference type="InterPro" id="IPR001307">
    <property type="entry name" value="Thiosulphate_STrfase_CS"/>
</dbReference>